<proteinExistence type="predicted"/>
<protein>
    <submittedName>
        <fullName evidence="1">Uncharacterized protein</fullName>
    </submittedName>
</protein>
<reference evidence="1 2" key="1">
    <citation type="journal article" date="2018" name="PLoS ONE">
        <title>The draft genome of Kipferlia bialata reveals reductive genome evolution in fornicate parasites.</title>
        <authorList>
            <person name="Tanifuji G."/>
            <person name="Takabayashi S."/>
            <person name="Kume K."/>
            <person name="Takagi M."/>
            <person name="Nakayama T."/>
            <person name="Kamikawa R."/>
            <person name="Inagaki Y."/>
            <person name="Hashimoto T."/>
        </authorList>
    </citation>
    <scope>NUCLEOTIDE SEQUENCE [LARGE SCALE GENOMIC DNA]</scope>
    <source>
        <strain evidence="1">NY0173</strain>
    </source>
</reference>
<keyword evidence="2" id="KW-1185">Reference proteome</keyword>
<evidence type="ECO:0000313" key="2">
    <source>
        <dbReference type="Proteomes" id="UP000265618"/>
    </source>
</evidence>
<sequence length="57" mass="6439">QYGAVPRLLTLVGAEDVVTQEAAARALQNIRRHHIAAVEAWTRQQRRTKGKTAVRYI</sequence>
<dbReference type="InterPro" id="IPR000225">
    <property type="entry name" value="Armadillo"/>
</dbReference>
<accession>A0A9K3GRQ9</accession>
<name>A0A9K3GRQ9_9EUKA</name>
<dbReference type="Pfam" id="PF00514">
    <property type="entry name" value="Arm"/>
    <property type="match status" value="1"/>
</dbReference>
<dbReference type="AlphaFoldDB" id="A0A9K3GRQ9"/>
<organism evidence="1 2">
    <name type="scientific">Kipferlia bialata</name>
    <dbReference type="NCBI Taxonomy" id="797122"/>
    <lineage>
        <taxon>Eukaryota</taxon>
        <taxon>Metamonada</taxon>
        <taxon>Carpediemonas-like organisms</taxon>
        <taxon>Kipferlia</taxon>
    </lineage>
</organism>
<feature type="non-terminal residue" evidence="1">
    <location>
        <position position="1"/>
    </location>
</feature>
<dbReference type="Proteomes" id="UP000265618">
    <property type="component" value="Unassembled WGS sequence"/>
</dbReference>
<evidence type="ECO:0000313" key="1">
    <source>
        <dbReference type="EMBL" id="GIQ92848.1"/>
    </source>
</evidence>
<dbReference type="EMBL" id="BDIP01010731">
    <property type="protein sequence ID" value="GIQ92848.1"/>
    <property type="molecule type" value="Genomic_DNA"/>
</dbReference>
<gene>
    <name evidence="1" type="ORF">KIPB_016864</name>
</gene>
<comment type="caution">
    <text evidence="1">The sequence shown here is derived from an EMBL/GenBank/DDBJ whole genome shotgun (WGS) entry which is preliminary data.</text>
</comment>